<dbReference type="Proteomes" id="UP000189670">
    <property type="component" value="Unassembled WGS sequence"/>
</dbReference>
<comment type="caution">
    <text evidence="4">The sequence shown here is derived from an EMBL/GenBank/DDBJ whole genome shotgun (WGS) entry which is preliminary data.</text>
</comment>
<dbReference type="InterPro" id="IPR001789">
    <property type="entry name" value="Sig_transdc_resp-reg_receiver"/>
</dbReference>
<dbReference type="PANTHER" id="PTHR44591">
    <property type="entry name" value="STRESS RESPONSE REGULATOR PROTEIN 1"/>
    <property type="match status" value="1"/>
</dbReference>
<dbReference type="SUPFAM" id="SSF52172">
    <property type="entry name" value="CheY-like"/>
    <property type="match status" value="1"/>
</dbReference>
<dbReference type="Pfam" id="PF00072">
    <property type="entry name" value="Response_reg"/>
    <property type="match status" value="1"/>
</dbReference>
<organism evidence="4 5">
    <name type="scientific">Candidatus Magnetoglobus multicellularis str. Araruama</name>
    <dbReference type="NCBI Taxonomy" id="890399"/>
    <lineage>
        <taxon>Bacteria</taxon>
        <taxon>Pseudomonadati</taxon>
        <taxon>Thermodesulfobacteriota</taxon>
        <taxon>Desulfobacteria</taxon>
        <taxon>Desulfobacterales</taxon>
        <taxon>Desulfobacteraceae</taxon>
        <taxon>Candidatus Magnetoglobus</taxon>
    </lineage>
</organism>
<accession>A0A1V1PFD4</accession>
<name>A0A1V1PFD4_9BACT</name>
<feature type="modified residue" description="4-aspartylphosphate" evidence="2">
    <location>
        <position position="52"/>
    </location>
</feature>
<dbReference type="SMART" id="SM00448">
    <property type="entry name" value="REC"/>
    <property type="match status" value="1"/>
</dbReference>
<dbReference type="InterPro" id="IPR011006">
    <property type="entry name" value="CheY-like_superfamily"/>
</dbReference>
<reference evidence="5" key="1">
    <citation type="submission" date="2012-11" db="EMBL/GenBank/DDBJ databases">
        <authorList>
            <person name="Lucero-Rivera Y.E."/>
            <person name="Tovar-Ramirez D."/>
        </authorList>
    </citation>
    <scope>NUCLEOTIDE SEQUENCE [LARGE SCALE GENOMIC DNA]</scope>
    <source>
        <strain evidence="5">Araruama</strain>
    </source>
</reference>
<dbReference type="PROSITE" id="PS50110">
    <property type="entry name" value="RESPONSE_REGULATORY"/>
    <property type="match status" value="1"/>
</dbReference>
<evidence type="ECO:0000313" key="4">
    <source>
        <dbReference type="EMBL" id="ETR73494.1"/>
    </source>
</evidence>
<evidence type="ECO:0000259" key="3">
    <source>
        <dbReference type="PROSITE" id="PS50110"/>
    </source>
</evidence>
<sequence>MPHILIVDDDTSIQKMLKIFFENKKFKVSLASDGREAVYLQSREPADILLTDIFMPEQEGLETIREIRDKYPNTKIIAMSGGAFYRAPNDYLTIAQKIGAHDVICKPFELKEIFEKINRLSNHD</sequence>
<proteinExistence type="predicted"/>
<keyword evidence="1 2" id="KW-0597">Phosphoprotein</keyword>
<feature type="domain" description="Response regulatory" evidence="3">
    <location>
        <begin position="3"/>
        <end position="121"/>
    </location>
</feature>
<evidence type="ECO:0000256" key="2">
    <source>
        <dbReference type="PROSITE-ProRule" id="PRU00169"/>
    </source>
</evidence>
<evidence type="ECO:0000313" key="5">
    <source>
        <dbReference type="Proteomes" id="UP000189670"/>
    </source>
</evidence>
<gene>
    <name evidence="4" type="ORF">OMM_06894</name>
</gene>
<dbReference type="InterPro" id="IPR050595">
    <property type="entry name" value="Bact_response_regulator"/>
</dbReference>
<dbReference type="EMBL" id="ATBP01000056">
    <property type="protein sequence ID" value="ETR73494.1"/>
    <property type="molecule type" value="Genomic_DNA"/>
</dbReference>
<protein>
    <submittedName>
        <fullName evidence="4">Response regulator receiver protein</fullName>
    </submittedName>
</protein>
<evidence type="ECO:0000256" key="1">
    <source>
        <dbReference type="ARBA" id="ARBA00022553"/>
    </source>
</evidence>
<dbReference type="Gene3D" id="3.40.50.2300">
    <property type="match status" value="1"/>
</dbReference>
<dbReference type="AlphaFoldDB" id="A0A1V1PFD4"/>
<dbReference type="PANTHER" id="PTHR44591:SF23">
    <property type="entry name" value="CHEY SUBFAMILY"/>
    <property type="match status" value="1"/>
</dbReference>
<dbReference type="GO" id="GO:0000160">
    <property type="term" value="P:phosphorelay signal transduction system"/>
    <property type="evidence" value="ECO:0007669"/>
    <property type="project" value="InterPro"/>
</dbReference>
<dbReference type="CDD" id="cd00156">
    <property type="entry name" value="REC"/>
    <property type="match status" value="1"/>
</dbReference>